<evidence type="ECO:0000256" key="1">
    <source>
        <dbReference type="SAM" id="MobiDB-lite"/>
    </source>
</evidence>
<evidence type="ECO:0000313" key="2">
    <source>
        <dbReference type="EMBL" id="KAJ1345709.1"/>
    </source>
</evidence>
<name>A0AAD5MD29_PARTN</name>
<dbReference type="Proteomes" id="UP001196413">
    <property type="component" value="Unassembled WGS sequence"/>
</dbReference>
<dbReference type="EMBL" id="JAHQIW010000053">
    <property type="protein sequence ID" value="KAJ1345709.1"/>
    <property type="molecule type" value="Genomic_DNA"/>
</dbReference>
<dbReference type="AlphaFoldDB" id="A0AAD5MD29"/>
<sequence length="91" mass="10542">MNKNDLTKKELQIEKARALKEERKRQRKRERAKKLEHLKQAQGDISTARVKSNSDSKKKNVNTNDSALSHRSKAVFRLKRSIAIDISQDAE</sequence>
<proteinExistence type="predicted"/>
<comment type="caution">
    <text evidence="2">The sequence shown here is derived from an EMBL/GenBank/DDBJ whole genome shotgun (WGS) entry which is preliminary data.</text>
</comment>
<protein>
    <submittedName>
        <fullName evidence="2">Uncharacterized protein</fullName>
    </submittedName>
</protein>
<organism evidence="2 3">
    <name type="scientific">Parelaphostrongylus tenuis</name>
    <name type="common">Meningeal worm</name>
    <dbReference type="NCBI Taxonomy" id="148309"/>
    <lineage>
        <taxon>Eukaryota</taxon>
        <taxon>Metazoa</taxon>
        <taxon>Ecdysozoa</taxon>
        <taxon>Nematoda</taxon>
        <taxon>Chromadorea</taxon>
        <taxon>Rhabditida</taxon>
        <taxon>Rhabditina</taxon>
        <taxon>Rhabditomorpha</taxon>
        <taxon>Strongyloidea</taxon>
        <taxon>Metastrongylidae</taxon>
        <taxon>Parelaphostrongylus</taxon>
    </lineage>
</organism>
<reference evidence="2" key="1">
    <citation type="submission" date="2021-06" db="EMBL/GenBank/DDBJ databases">
        <title>Parelaphostrongylus tenuis whole genome reference sequence.</title>
        <authorList>
            <person name="Garwood T.J."/>
            <person name="Larsen P.A."/>
            <person name="Fountain-Jones N.M."/>
            <person name="Garbe J.R."/>
            <person name="Macchietto M.G."/>
            <person name="Kania S.A."/>
            <person name="Gerhold R.W."/>
            <person name="Richards J.E."/>
            <person name="Wolf T.M."/>
        </authorList>
    </citation>
    <scope>NUCLEOTIDE SEQUENCE</scope>
    <source>
        <strain evidence="2">MNPRO001-30</strain>
        <tissue evidence="2">Meninges</tissue>
    </source>
</reference>
<accession>A0AAD5MD29</accession>
<evidence type="ECO:0000313" key="3">
    <source>
        <dbReference type="Proteomes" id="UP001196413"/>
    </source>
</evidence>
<keyword evidence="3" id="KW-1185">Reference proteome</keyword>
<feature type="region of interest" description="Disordered" evidence="1">
    <location>
        <begin position="19"/>
        <end position="71"/>
    </location>
</feature>
<gene>
    <name evidence="2" type="ORF">KIN20_000303</name>
</gene>